<feature type="region of interest" description="Disordered" evidence="2">
    <location>
        <begin position="1281"/>
        <end position="1319"/>
    </location>
</feature>
<dbReference type="Pfam" id="PF13041">
    <property type="entry name" value="PPR_2"/>
    <property type="match status" value="1"/>
</dbReference>
<evidence type="ECO:0000256" key="2">
    <source>
        <dbReference type="SAM" id="MobiDB-lite"/>
    </source>
</evidence>
<organism evidence="3 4">
    <name type="scientific">Penicillium camemberti (strain FM 013)</name>
    <dbReference type="NCBI Taxonomy" id="1429867"/>
    <lineage>
        <taxon>Eukaryota</taxon>
        <taxon>Fungi</taxon>
        <taxon>Dikarya</taxon>
        <taxon>Ascomycota</taxon>
        <taxon>Pezizomycotina</taxon>
        <taxon>Eurotiomycetes</taxon>
        <taxon>Eurotiomycetidae</taxon>
        <taxon>Eurotiales</taxon>
        <taxon>Aspergillaceae</taxon>
        <taxon>Penicillium</taxon>
    </lineage>
</organism>
<sequence length="1319" mass="151062">MLERATGCLENAGRRFLQDSNGVIRKGNYLPGHFWRHSGAGADAPQWFIALLQASGQRPSPVLGSQHEGRESSDWIAPSLEFLYPRHAQTLVASRLPRSQNRTGFRRRPNLGFSRSYASISSPQQATAKTSFAHKDASKRTQGPQGPESLDKHGTARAALRDFLQKNGSDFDKAWVMYVAAGWPSELNSALIAYMSKSSGELQQVLAWLIFRRISPSDLTELDFKNIIRSRLLSLPDRKPNNLGGICRRAMSTPFAQEIISLCLMHMVENRQWDRIASFWGLLLRTPEGQRPPLEPLLCRIDRFHFPGYSLARHLLDLKSNLSTDTEYDTDGGKDFTRRIFQHFFQSDDMVELTPIPTVLSLLRSYRPLGFVSYAHYFHAIKFFLRSEERSEFVKCILLYRQVREEFPDRRPQARLIRCIIGRLLEFKMTDSLPYFLNEEAHFDEYKRISIRSYHDAMVTFSKIGDVRNVQHFFDRYIADHGNPKSQRSVTPLLTVHARLGDVRETRRQFDRIPTEFGLPLNTICWNILLLAHTTAKDLQGAISTFSEMRENHVPPNSFTFGTLMGIFAQRGDIQAIRQLLKEAQKSRVRITRPMLDTAVQAYCKNGQMGHAEELIASSWNLAVGGSPLRMWNFLLMRYAFRVSKFSFRRVLDRMDRLGLKPDAMTYAAIMLAYVYANQVDRAQTTLRRMHELDLEATEYHFSILLLGYVKERNRDMVHVVSREMQTRFGRVGMEANLLNLRMQIERDMENAKDLQTPVEDIVLENAERTLAESIARFNDNPSPGSTPLSTQLEGFSVQSFNDMHYQRLIDAYGTQGGAEKALQTFNHYMQSRRATGSSGGDELESLPVDFIKAVMNAHFGTQNYEKVEQCWNIIMASVSKTAGTSDLSKILSSQSPISTLPERTESPLPSMLSIPTTQADKPKILPARRFILDFPLSIYLESLARRGMFETIHQVVAEVQTAGFALTGFNWSTYIRMLATSDNYPDNVKAFRLFEEKFIPRFPGWSWFLKGYGVRPLNAPVTILHLEGRSGITKSRRMMGKEARKHWRKIEPDYMHPHYPTMVQLAGTLQRLRQTSITEGNQHLANLYKIAPRTVDTLAAMPYVPDQHQGTILRGKAAKSGMRPRQIHLFSSRTGALSPIGVMRERSFEGATEEPLILSKDQLPVPSADELNHPGLPDSKENTFLDSLASILPRADRLDLKISLDEHLDMTTRWKLQADHYKEVIDQALRLKNFPRAEAYKRRLKKLQHPDIKRQTHERQLFDKDNRKWKLEHPTHLLFKPDSGLHVKPGRSPAERDAVRKHYKGPWTAPKEESGDDR</sequence>
<dbReference type="NCBIfam" id="TIGR00756">
    <property type="entry name" value="PPR"/>
    <property type="match status" value="1"/>
</dbReference>
<proteinExistence type="predicted"/>
<dbReference type="Gene3D" id="1.25.40.10">
    <property type="entry name" value="Tetratricopeptide repeat domain"/>
    <property type="match status" value="2"/>
</dbReference>
<gene>
    <name evidence="3" type="ORF">PCAMFM013_S041g000075</name>
</gene>
<feature type="compositionally biased region" description="Polar residues" evidence="2">
    <location>
        <begin position="116"/>
        <end position="130"/>
    </location>
</feature>
<evidence type="ECO:0000313" key="3">
    <source>
        <dbReference type="EMBL" id="CRL29933.1"/>
    </source>
</evidence>
<dbReference type="PROSITE" id="PS51375">
    <property type="entry name" value="PPR"/>
    <property type="match status" value="1"/>
</dbReference>
<dbReference type="Proteomes" id="UP000053732">
    <property type="component" value="Unassembled WGS sequence"/>
</dbReference>
<keyword evidence="4" id="KW-1185">Reference proteome</keyword>
<feature type="repeat" description="PPR" evidence="1">
    <location>
        <begin position="522"/>
        <end position="556"/>
    </location>
</feature>
<feature type="region of interest" description="Disordered" evidence="2">
    <location>
        <begin position="115"/>
        <end position="152"/>
    </location>
</feature>
<evidence type="ECO:0000256" key="1">
    <source>
        <dbReference type="PROSITE-ProRule" id="PRU00708"/>
    </source>
</evidence>
<protein>
    <submittedName>
        <fullName evidence="3">Pentatricopeptide repeat</fullName>
    </submittedName>
</protein>
<dbReference type="PANTHER" id="PTHR47934:SF6">
    <property type="entry name" value="MITOCHONDRIAL GROUP I INTRON SPLICING FACTOR CCM1-RELATED"/>
    <property type="match status" value="1"/>
</dbReference>
<dbReference type="Pfam" id="PF01535">
    <property type="entry name" value="PPR"/>
    <property type="match status" value="1"/>
</dbReference>
<dbReference type="GO" id="GO:0006396">
    <property type="term" value="P:RNA processing"/>
    <property type="evidence" value="ECO:0007669"/>
    <property type="project" value="TreeGrafter"/>
</dbReference>
<dbReference type="GO" id="GO:0003729">
    <property type="term" value="F:mRNA binding"/>
    <property type="evidence" value="ECO:0007669"/>
    <property type="project" value="TreeGrafter"/>
</dbReference>
<name>A0A0G4PU62_PENC3</name>
<dbReference type="GO" id="GO:0005739">
    <property type="term" value="C:mitochondrion"/>
    <property type="evidence" value="ECO:0007669"/>
    <property type="project" value="TreeGrafter"/>
</dbReference>
<dbReference type="GO" id="GO:0007005">
    <property type="term" value="P:mitochondrion organization"/>
    <property type="evidence" value="ECO:0007669"/>
    <property type="project" value="TreeGrafter"/>
</dbReference>
<accession>A0A0G4PU62</accession>
<dbReference type="InterPro" id="IPR002885">
    <property type="entry name" value="PPR_rpt"/>
</dbReference>
<reference evidence="3 4" key="1">
    <citation type="journal article" date="2014" name="Nat. Commun.">
        <title>Multiple recent horizontal transfers of a large genomic region in cheese making fungi.</title>
        <authorList>
            <person name="Cheeseman K."/>
            <person name="Ropars J."/>
            <person name="Renault P."/>
            <person name="Dupont J."/>
            <person name="Gouzy J."/>
            <person name="Branca A."/>
            <person name="Abraham A.L."/>
            <person name="Ceppi M."/>
            <person name="Conseiller E."/>
            <person name="Debuchy R."/>
            <person name="Malagnac F."/>
            <person name="Goarin A."/>
            <person name="Silar P."/>
            <person name="Lacoste S."/>
            <person name="Sallet E."/>
            <person name="Bensimon A."/>
            <person name="Giraud T."/>
            <person name="Brygoo Y."/>
        </authorList>
    </citation>
    <scope>NUCLEOTIDE SEQUENCE [LARGE SCALE GENOMIC DNA]</scope>
    <source>
        <strain evidence="4">FM 013</strain>
    </source>
</reference>
<dbReference type="Pfam" id="PF13812">
    <property type="entry name" value="PPR_3"/>
    <property type="match status" value="1"/>
</dbReference>
<evidence type="ECO:0000313" key="4">
    <source>
        <dbReference type="Proteomes" id="UP000053732"/>
    </source>
</evidence>
<dbReference type="PANTHER" id="PTHR47934">
    <property type="entry name" value="PENTATRICOPEPTIDE REPEAT-CONTAINING PROTEIN PET309, MITOCHONDRIAL"/>
    <property type="match status" value="1"/>
</dbReference>
<dbReference type="EMBL" id="HG793174">
    <property type="protein sequence ID" value="CRL29933.1"/>
    <property type="molecule type" value="Genomic_DNA"/>
</dbReference>
<dbReference type="STRING" id="1429867.A0A0G4PU62"/>
<dbReference type="InterPro" id="IPR051114">
    <property type="entry name" value="Mito_RNA_Proc_CCM1"/>
</dbReference>
<dbReference type="InterPro" id="IPR011990">
    <property type="entry name" value="TPR-like_helical_dom_sf"/>
</dbReference>